<feature type="domain" description="DUF6973" evidence="2">
    <location>
        <begin position="128"/>
        <end position="208"/>
    </location>
</feature>
<feature type="region of interest" description="Disordered" evidence="1">
    <location>
        <begin position="1"/>
        <end position="22"/>
    </location>
</feature>
<evidence type="ECO:0000256" key="1">
    <source>
        <dbReference type="SAM" id="MobiDB-lite"/>
    </source>
</evidence>
<dbReference type="Proteomes" id="UP000763641">
    <property type="component" value="Unassembled WGS sequence"/>
</dbReference>
<accession>A0ABS2D4J3</accession>
<comment type="caution">
    <text evidence="3">The sequence shown here is derived from an EMBL/GenBank/DDBJ whole genome shotgun (WGS) entry which is preliminary data.</text>
</comment>
<dbReference type="Pfam" id="PF22322">
    <property type="entry name" value="DUF6973"/>
    <property type="match status" value="1"/>
</dbReference>
<evidence type="ECO:0000313" key="3">
    <source>
        <dbReference type="EMBL" id="MBM6575824.1"/>
    </source>
</evidence>
<proteinExistence type="predicted"/>
<organism evidence="3 4">
    <name type="scientific">Sphingomonas longa</name>
    <dbReference type="NCBI Taxonomy" id="2778730"/>
    <lineage>
        <taxon>Bacteria</taxon>
        <taxon>Pseudomonadati</taxon>
        <taxon>Pseudomonadota</taxon>
        <taxon>Alphaproteobacteria</taxon>
        <taxon>Sphingomonadales</taxon>
        <taxon>Sphingomonadaceae</taxon>
        <taxon>Sphingomonas</taxon>
    </lineage>
</organism>
<evidence type="ECO:0000259" key="2">
    <source>
        <dbReference type="Pfam" id="PF22322"/>
    </source>
</evidence>
<gene>
    <name evidence="3" type="ORF">ILT43_05525</name>
</gene>
<keyword evidence="4" id="KW-1185">Reference proteome</keyword>
<reference evidence="3 4" key="1">
    <citation type="submission" date="2020-12" db="EMBL/GenBank/DDBJ databases">
        <title>Sphingomonas sp.</title>
        <authorList>
            <person name="Kim M.K."/>
        </authorList>
    </citation>
    <scope>NUCLEOTIDE SEQUENCE [LARGE SCALE GENOMIC DNA]</scope>
    <source>
        <strain evidence="3 4">BT552</strain>
    </source>
</reference>
<evidence type="ECO:0000313" key="4">
    <source>
        <dbReference type="Proteomes" id="UP000763641"/>
    </source>
</evidence>
<dbReference type="RefSeq" id="WP_204195941.1">
    <property type="nucleotide sequence ID" value="NZ_JAFEMC010000001.1"/>
</dbReference>
<dbReference type="InterPro" id="IPR054246">
    <property type="entry name" value="DUF6973"/>
</dbReference>
<sequence>MLVAEVGGSRPAAPPPADTRPDLRAIERNYQASDDKVETWSPSLFGMIPLGGLGGSRELTATEGKLLDNLTRDRGLLGLKAFSDIADQAFSVLADRVPPPTTMPASVERQIAALPADQQDVARRAWPSNDGHTDAFRHAYWNATLTAEFGESWTAQFTTAHEGLPGNSAMREAMDLYNNEVGRQIATDNPDASRQELGDLVLRALDEGKLVVIDRSGHLAWSDDVARGDHGMTPSIAVPGAIGIPRGDASANGS</sequence>
<dbReference type="EMBL" id="JAFEMC010000001">
    <property type="protein sequence ID" value="MBM6575824.1"/>
    <property type="molecule type" value="Genomic_DNA"/>
</dbReference>
<name>A0ABS2D4J3_9SPHN</name>
<protein>
    <recommendedName>
        <fullName evidence="2">DUF6973 domain-containing protein</fullName>
    </recommendedName>
</protein>